<name>A0ABV6TIT4_9ACTN</name>
<dbReference type="InterPro" id="IPR011089">
    <property type="entry name" value="GmrSD_C"/>
</dbReference>
<evidence type="ECO:0000256" key="1">
    <source>
        <dbReference type="SAM" id="MobiDB-lite"/>
    </source>
</evidence>
<organism evidence="3 4">
    <name type="scientific">Streptomyces noboritoensis</name>
    <dbReference type="NCBI Taxonomy" id="67337"/>
    <lineage>
        <taxon>Bacteria</taxon>
        <taxon>Bacillati</taxon>
        <taxon>Actinomycetota</taxon>
        <taxon>Actinomycetes</taxon>
        <taxon>Kitasatosporales</taxon>
        <taxon>Streptomycetaceae</taxon>
        <taxon>Streptomyces</taxon>
    </lineage>
</organism>
<reference evidence="3 4" key="1">
    <citation type="submission" date="2024-09" db="EMBL/GenBank/DDBJ databases">
        <authorList>
            <person name="Sun Q."/>
            <person name="Mori K."/>
        </authorList>
    </citation>
    <scope>NUCLEOTIDE SEQUENCE [LARGE SCALE GENOMIC DNA]</scope>
    <source>
        <strain evidence="3 4">JCM 4557</strain>
    </source>
</reference>
<dbReference type="Pfam" id="PF07510">
    <property type="entry name" value="GmrSD_C"/>
    <property type="match status" value="1"/>
</dbReference>
<dbReference type="PANTHER" id="PTHR24094">
    <property type="entry name" value="SECRETED PROTEIN"/>
    <property type="match status" value="1"/>
</dbReference>
<evidence type="ECO:0000259" key="2">
    <source>
        <dbReference type="Pfam" id="PF07510"/>
    </source>
</evidence>
<evidence type="ECO:0000313" key="4">
    <source>
        <dbReference type="Proteomes" id="UP001589887"/>
    </source>
</evidence>
<dbReference type="PANTHER" id="PTHR24094:SF15">
    <property type="entry name" value="AMP-DEPENDENT SYNTHETASE_LIGASE DOMAIN-CONTAINING PROTEIN-RELATED"/>
    <property type="match status" value="1"/>
</dbReference>
<feature type="region of interest" description="Disordered" evidence="1">
    <location>
        <begin position="77"/>
        <end position="107"/>
    </location>
</feature>
<gene>
    <name evidence="3" type="ORF">ACFH04_11795</name>
</gene>
<dbReference type="Proteomes" id="UP001589887">
    <property type="component" value="Unassembled WGS sequence"/>
</dbReference>
<keyword evidence="3" id="KW-0540">Nuclease</keyword>
<proteinExistence type="predicted"/>
<keyword evidence="3" id="KW-0255">Endonuclease</keyword>
<feature type="domain" description="GmrSD restriction endonucleases C-terminal" evidence="2">
    <location>
        <begin position="188"/>
        <end position="299"/>
    </location>
</feature>
<protein>
    <submittedName>
        <fullName evidence="3">HNH endonuclease family protein</fullName>
    </submittedName>
</protein>
<comment type="caution">
    <text evidence="3">The sequence shown here is derived from an EMBL/GenBank/DDBJ whole genome shotgun (WGS) entry which is preliminary data.</text>
</comment>
<sequence length="305" mass="33023">MAGAGQLLKRVRRHKDAMPPKEIPMRSYRRPALTSALLVAALPAALLPVAAQAASPPTRPAADQPQSAALNFDELDCEGPEEDRLPSTDSGQGAVHEPGTAAFVPAPLPAGLPPAAVKWPKNIPDLDDAKRMLSELEVGTFDSKGFKRTDFGGKSCWVLHGVDKCSTRELALKALSDIPATLKDGCKVVGGRWRSAYDDLTVTNPLRVDIDHVVPLRAAWGSGARDWPEYKRRAFANDLSGSPQLIAVSTWSNRDKGDKGPDKWLPKGYECTYSRAWIGVKDYYGLRVTTGERAKLAEVLGDCRG</sequence>
<dbReference type="GO" id="GO:0004519">
    <property type="term" value="F:endonuclease activity"/>
    <property type="evidence" value="ECO:0007669"/>
    <property type="project" value="UniProtKB-KW"/>
</dbReference>
<dbReference type="EMBL" id="JBHMQV010000009">
    <property type="protein sequence ID" value="MFC0844380.1"/>
    <property type="molecule type" value="Genomic_DNA"/>
</dbReference>
<keyword evidence="4" id="KW-1185">Reference proteome</keyword>
<keyword evidence="3" id="KW-0378">Hydrolase</keyword>
<dbReference type="RefSeq" id="WP_394318581.1">
    <property type="nucleotide sequence ID" value="NZ_JBHMQV010000009.1"/>
</dbReference>
<evidence type="ECO:0000313" key="3">
    <source>
        <dbReference type="EMBL" id="MFC0844380.1"/>
    </source>
</evidence>
<accession>A0ABV6TIT4</accession>